<dbReference type="PANTHER" id="PTHR45641:SF19">
    <property type="entry name" value="NEPHROCYSTIN-3"/>
    <property type="match status" value="1"/>
</dbReference>
<evidence type="ECO:0000313" key="3">
    <source>
        <dbReference type="EMBL" id="KAF5840387.1"/>
    </source>
</evidence>
<name>A0ABQ7H0L0_DUNSA</name>
<protein>
    <submittedName>
        <fullName evidence="3">Uncharacterized protein</fullName>
    </submittedName>
</protein>
<dbReference type="SMART" id="SM00028">
    <property type="entry name" value="TPR"/>
    <property type="match status" value="4"/>
</dbReference>
<dbReference type="EMBL" id="MU069515">
    <property type="protein sequence ID" value="KAF5840387.1"/>
    <property type="molecule type" value="Genomic_DNA"/>
</dbReference>
<keyword evidence="2" id="KW-0802">TPR repeat</keyword>
<dbReference type="Proteomes" id="UP000815325">
    <property type="component" value="Unassembled WGS sequence"/>
</dbReference>
<sequence length="609" mass="69518">MDALCVNQHLDRSPADLPLIKEILQSSERVVILLDRHGTIFSRSWCLWEAMQAQTSLGSWDKLVVAALSWNWDDLLHTFQTLDVSRAVTTKEKEATWLLVDLQRGSTVDVRSINATLKEGMMTGAKREMNRSEKLASVNSKRYIIASSTFAFMLFLANRYGEAEAVIRQVLRVIDRAGGRDISDKEQAATIYHLASILKEQGRLPDAERALQDFVNQFKEMQDELYMEGVAYLVEVLYLRKMYTKAEMLTHKALDEKNSKYGKNHPFVARSLLQLAQISLCQKLYDECEGHAKDAIERLGQYPNGFKTREMASAYQTLAICTFQGNRTTETKELCEKALELCQTNLGVDHPLSMNARALQAEVMIRERHFAEAQDVLEDVYKRRVRAYGQEHHTTLASMGHLSDLYRLVHKKAQGDEMDRHILQIGRVLLKATKIDKFQSLAYITTFLSKREHLLDKAAMFLAKAFTVFKHKLTNDHELVLMTRHQLYEIITKVKRIGADALDHAQRHDNANQYAVAEVMYKQAYSISKLVQPEDDHKPLAQSLADALFGQGKLQEGKTIMRVAGLTRKGMSQNMPASYLRWMNTRVAKYMDSKANTGMFDSDNEYDSA</sequence>
<dbReference type="InterPro" id="IPR011990">
    <property type="entry name" value="TPR-like_helical_dom_sf"/>
</dbReference>
<reference evidence="3" key="1">
    <citation type="submission" date="2017-08" db="EMBL/GenBank/DDBJ databases">
        <authorList>
            <person name="Polle J.E."/>
            <person name="Barry K."/>
            <person name="Cushman J."/>
            <person name="Schmutz J."/>
            <person name="Tran D."/>
            <person name="Hathwaick L.T."/>
            <person name="Yim W.C."/>
            <person name="Jenkins J."/>
            <person name="Mckie-Krisberg Z.M."/>
            <person name="Prochnik S."/>
            <person name="Lindquist E."/>
            <person name="Dockter R.B."/>
            <person name="Adam C."/>
            <person name="Molina H."/>
            <person name="Bunkerborg J."/>
            <person name="Jin E."/>
            <person name="Buchheim M."/>
            <person name="Magnuson J."/>
        </authorList>
    </citation>
    <scope>NUCLEOTIDE SEQUENCE</scope>
    <source>
        <strain evidence="3">CCAP 19/18</strain>
    </source>
</reference>
<evidence type="ECO:0000256" key="2">
    <source>
        <dbReference type="ARBA" id="ARBA00022803"/>
    </source>
</evidence>
<comment type="caution">
    <text evidence="3">The sequence shown here is derived from an EMBL/GenBank/DDBJ whole genome shotgun (WGS) entry which is preliminary data.</text>
</comment>
<proteinExistence type="predicted"/>
<keyword evidence="1" id="KW-0677">Repeat</keyword>
<dbReference type="Pfam" id="PF13424">
    <property type="entry name" value="TPR_12"/>
    <property type="match status" value="1"/>
</dbReference>
<gene>
    <name evidence="3" type="ORF">DUNSADRAFT_16935</name>
</gene>
<organism evidence="3 4">
    <name type="scientific">Dunaliella salina</name>
    <name type="common">Green alga</name>
    <name type="synonym">Protococcus salinus</name>
    <dbReference type="NCBI Taxonomy" id="3046"/>
    <lineage>
        <taxon>Eukaryota</taxon>
        <taxon>Viridiplantae</taxon>
        <taxon>Chlorophyta</taxon>
        <taxon>core chlorophytes</taxon>
        <taxon>Chlorophyceae</taxon>
        <taxon>CS clade</taxon>
        <taxon>Chlamydomonadales</taxon>
        <taxon>Dunaliellaceae</taxon>
        <taxon>Dunaliella</taxon>
    </lineage>
</organism>
<keyword evidence="4" id="KW-1185">Reference proteome</keyword>
<accession>A0ABQ7H0L0</accession>
<dbReference type="Gene3D" id="1.25.40.10">
    <property type="entry name" value="Tetratricopeptide repeat domain"/>
    <property type="match status" value="2"/>
</dbReference>
<dbReference type="SUPFAM" id="SSF48452">
    <property type="entry name" value="TPR-like"/>
    <property type="match status" value="2"/>
</dbReference>
<evidence type="ECO:0000313" key="4">
    <source>
        <dbReference type="Proteomes" id="UP000815325"/>
    </source>
</evidence>
<dbReference type="InterPro" id="IPR019734">
    <property type="entry name" value="TPR_rpt"/>
</dbReference>
<evidence type="ECO:0000256" key="1">
    <source>
        <dbReference type="ARBA" id="ARBA00022737"/>
    </source>
</evidence>
<dbReference type="PANTHER" id="PTHR45641">
    <property type="entry name" value="TETRATRICOPEPTIDE REPEAT PROTEIN (AFU_ORTHOLOGUE AFUA_6G03870)"/>
    <property type="match status" value="1"/>
</dbReference>